<gene>
    <name evidence="1" type="ORF">VNO78_20815</name>
</gene>
<name>A0AAN9XHU5_PSOTE</name>
<proteinExistence type="predicted"/>
<evidence type="ECO:0000313" key="1">
    <source>
        <dbReference type="EMBL" id="KAK7392378.1"/>
    </source>
</evidence>
<accession>A0AAN9XHU5</accession>
<keyword evidence="2" id="KW-1185">Reference proteome</keyword>
<evidence type="ECO:0000313" key="2">
    <source>
        <dbReference type="Proteomes" id="UP001386955"/>
    </source>
</evidence>
<protein>
    <submittedName>
        <fullName evidence="1">Uncharacterized protein</fullName>
    </submittedName>
</protein>
<sequence length="84" mass="9391">MPVNVTSLYGLFHPAFYDPTCHKQITTAEEANIKPYVGMKFDSVDEVIYCSNSDDEQQVAIAKEVNIEPCVGRAFDSLDIVVDF</sequence>
<dbReference type="AlphaFoldDB" id="A0AAN9XHU5"/>
<dbReference type="EMBL" id="JAYMYS010000005">
    <property type="protein sequence ID" value="KAK7392378.1"/>
    <property type="molecule type" value="Genomic_DNA"/>
</dbReference>
<comment type="caution">
    <text evidence="1">The sequence shown here is derived from an EMBL/GenBank/DDBJ whole genome shotgun (WGS) entry which is preliminary data.</text>
</comment>
<organism evidence="1 2">
    <name type="scientific">Psophocarpus tetragonolobus</name>
    <name type="common">Winged bean</name>
    <name type="synonym">Dolichos tetragonolobus</name>
    <dbReference type="NCBI Taxonomy" id="3891"/>
    <lineage>
        <taxon>Eukaryota</taxon>
        <taxon>Viridiplantae</taxon>
        <taxon>Streptophyta</taxon>
        <taxon>Embryophyta</taxon>
        <taxon>Tracheophyta</taxon>
        <taxon>Spermatophyta</taxon>
        <taxon>Magnoliopsida</taxon>
        <taxon>eudicotyledons</taxon>
        <taxon>Gunneridae</taxon>
        <taxon>Pentapetalae</taxon>
        <taxon>rosids</taxon>
        <taxon>fabids</taxon>
        <taxon>Fabales</taxon>
        <taxon>Fabaceae</taxon>
        <taxon>Papilionoideae</taxon>
        <taxon>50 kb inversion clade</taxon>
        <taxon>NPAAA clade</taxon>
        <taxon>indigoferoid/millettioid clade</taxon>
        <taxon>Phaseoleae</taxon>
        <taxon>Psophocarpus</taxon>
    </lineage>
</organism>
<dbReference type="Proteomes" id="UP001386955">
    <property type="component" value="Unassembled WGS sequence"/>
</dbReference>
<reference evidence="1 2" key="1">
    <citation type="submission" date="2024-01" db="EMBL/GenBank/DDBJ databases">
        <title>The genomes of 5 underutilized Papilionoideae crops provide insights into root nodulation and disease resistanc.</title>
        <authorList>
            <person name="Jiang F."/>
        </authorList>
    </citation>
    <scope>NUCLEOTIDE SEQUENCE [LARGE SCALE GENOMIC DNA]</scope>
    <source>
        <strain evidence="1">DUOXIRENSHENG_FW03</strain>
        <tissue evidence="1">Leaves</tissue>
    </source>
</reference>